<evidence type="ECO:0000256" key="2">
    <source>
        <dbReference type="ARBA" id="ARBA00022630"/>
    </source>
</evidence>
<dbReference type="EMBL" id="CP002000">
    <property type="protein sequence ID" value="ADJ43594.1"/>
    <property type="molecule type" value="Genomic_DNA"/>
</dbReference>
<dbReference type="HOGENOM" id="CLU_009665_20_1_11"/>
<protein>
    <submittedName>
        <fullName evidence="5">FAD-dependent oxidoreductase</fullName>
    </submittedName>
</protein>
<dbReference type="Gene3D" id="3.40.30.120">
    <property type="match status" value="1"/>
</dbReference>
<evidence type="ECO:0000313" key="5">
    <source>
        <dbReference type="EMBL" id="ADJ43594.1"/>
    </source>
</evidence>
<sequence>MMEIAVIGAGPVGLMLAAELRLGGAKVVVLDRRTEPDRRPRANGLGGRIVEQLDHRGLLDRFRAEATFAGPVPGFPFGPVPLHFSGPDAPLRALMLQQPRMEALLEERATELGAEIRRGHELVDLGTVRGPDGEYRIEPRYIAGCDGAHSRVRELAGIGFPGTTGDELMRLGHFRADVDLFATVAGLERGWNRRPGGRVLVTSLTPGVVIAGVREVTPEPPGEPTLAEFRDAVRRVLGTDLPLGEPLWLSRTASSARLAVRYRAGHVLLAGDAAHLFPAGGSSLNVGLLDAVNLGWKLAAVVRGTAGEALLDSYHAERHPVAARTLTQTRVQALLDRLTGEDGDALRTLFGELAAFPEATRHLAGLLRDADELPYVPDLPLTVGGEPIRVAEVMRAARTVLFDFADRADLREAAGPDVKIVTAACPDAPADALLVRPDGVVTFRGGDPAALREAMTAPGR</sequence>
<keyword evidence="3" id="KW-0274">FAD</keyword>
<proteinExistence type="predicted"/>
<dbReference type="InterPro" id="IPR050641">
    <property type="entry name" value="RIFMO-like"/>
</dbReference>
<dbReference type="InterPro" id="IPR002938">
    <property type="entry name" value="FAD-bd"/>
</dbReference>
<dbReference type="PRINTS" id="PR00420">
    <property type="entry name" value="RNGMNOXGNASE"/>
</dbReference>
<evidence type="ECO:0000259" key="4">
    <source>
        <dbReference type="Pfam" id="PF01494"/>
    </source>
</evidence>
<evidence type="ECO:0000313" key="6">
    <source>
        <dbReference type="Proteomes" id="UP000000328"/>
    </source>
</evidence>
<dbReference type="AlphaFoldDB" id="A0A0H3D075"/>
<dbReference type="PANTHER" id="PTHR43004:SF19">
    <property type="entry name" value="BINDING MONOOXYGENASE, PUTATIVE (JCVI)-RELATED"/>
    <property type="match status" value="1"/>
</dbReference>
<dbReference type="InterPro" id="IPR036188">
    <property type="entry name" value="FAD/NAD-bd_sf"/>
</dbReference>
<dbReference type="Gene3D" id="3.50.50.60">
    <property type="entry name" value="FAD/NAD(P)-binding domain"/>
    <property type="match status" value="1"/>
</dbReference>
<dbReference type="SUPFAM" id="SSF51905">
    <property type="entry name" value="FAD/NAD(P)-binding domain"/>
    <property type="match status" value="1"/>
</dbReference>
<organism evidence="5 6">
    <name type="scientific">Amycolatopsis mediterranei (strain U-32)</name>
    <dbReference type="NCBI Taxonomy" id="749927"/>
    <lineage>
        <taxon>Bacteria</taxon>
        <taxon>Bacillati</taxon>
        <taxon>Actinomycetota</taxon>
        <taxon>Actinomycetes</taxon>
        <taxon>Pseudonocardiales</taxon>
        <taxon>Pseudonocardiaceae</taxon>
        <taxon>Amycolatopsis</taxon>
    </lineage>
</organism>
<dbReference type="GO" id="GO:0016709">
    <property type="term" value="F:oxidoreductase activity, acting on paired donors, with incorporation or reduction of molecular oxygen, NAD(P)H as one donor, and incorporation of one atom of oxygen"/>
    <property type="evidence" value="ECO:0007669"/>
    <property type="project" value="UniProtKB-ARBA"/>
</dbReference>
<comment type="cofactor">
    <cofactor evidence="1">
        <name>FAD</name>
        <dbReference type="ChEBI" id="CHEBI:57692"/>
    </cofactor>
</comment>
<dbReference type="PANTHER" id="PTHR43004">
    <property type="entry name" value="TRK SYSTEM POTASSIUM UPTAKE PROTEIN"/>
    <property type="match status" value="1"/>
</dbReference>
<evidence type="ECO:0000256" key="3">
    <source>
        <dbReference type="ARBA" id="ARBA00022827"/>
    </source>
</evidence>
<dbReference type="Pfam" id="PF01494">
    <property type="entry name" value="FAD_binding_3"/>
    <property type="match status" value="1"/>
</dbReference>
<dbReference type="Pfam" id="PF21274">
    <property type="entry name" value="Rng_hyd_C"/>
    <property type="match status" value="1"/>
</dbReference>
<gene>
    <name evidence="5" type="ordered locus">AMED_1783</name>
</gene>
<feature type="domain" description="FAD-binding" evidence="4">
    <location>
        <begin position="2"/>
        <end position="328"/>
    </location>
</feature>
<dbReference type="Gene3D" id="3.30.70.2450">
    <property type="match status" value="1"/>
</dbReference>
<accession>A0A0H3D075</accession>
<dbReference type="RefSeq" id="WP_013223677.1">
    <property type="nucleotide sequence ID" value="NC_014318.1"/>
</dbReference>
<dbReference type="GO" id="GO:0071949">
    <property type="term" value="F:FAD binding"/>
    <property type="evidence" value="ECO:0007669"/>
    <property type="project" value="InterPro"/>
</dbReference>
<reference evidence="5 6" key="1">
    <citation type="journal article" date="2010" name="Cell Res.">
        <title>Complete genome sequence of the rifamycin SV-producing Amycolatopsis mediterranei U32 revealed its genetic characteristics in phylogeny and metabolism.</title>
        <authorList>
            <person name="Zhao W."/>
            <person name="Zhong Y."/>
            <person name="Yuan H."/>
            <person name="Wang J."/>
            <person name="Zheng H."/>
            <person name="Wang Y."/>
            <person name="Cen X."/>
            <person name="Xu F."/>
            <person name="Bai J."/>
            <person name="Han X."/>
            <person name="Lu G."/>
            <person name="Zhu Y."/>
            <person name="Shao Z."/>
            <person name="Yan H."/>
            <person name="Li C."/>
            <person name="Peng N."/>
            <person name="Zhang Z."/>
            <person name="Zhang Y."/>
            <person name="Lin W."/>
            <person name="Fan Y."/>
            <person name="Qin Z."/>
            <person name="Hu Y."/>
            <person name="Zhu B."/>
            <person name="Wang S."/>
            <person name="Ding X."/>
            <person name="Zhao G.P."/>
        </authorList>
    </citation>
    <scope>NUCLEOTIDE SEQUENCE [LARGE SCALE GENOMIC DNA]</scope>
    <source>
        <strain evidence="6">U-32</strain>
    </source>
</reference>
<dbReference type="PATRIC" id="fig|749927.5.peg.1840"/>
<keyword evidence="2" id="KW-0285">Flavoprotein</keyword>
<dbReference type="OrthoDB" id="4141215at2"/>
<name>A0A0H3D075_AMYMU</name>
<evidence type="ECO:0000256" key="1">
    <source>
        <dbReference type="ARBA" id="ARBA00001974"/>
    </source>
</evidence>
<dbReference type="Proteomes" id="UP000000328">
    <property type="component" value="Chromosome"/>
</dbReference>
<dbReference type="eggNOG" id="COG0654">
    <property type="taxonomic scope" value="Bacteria"/>
</dbReference>
<dbReference type="KEGG" id="amd:AMED_1783"/>
<dbReference type="GeneID" id="92869572"/>